<dbReference type="GO" id="GO:0003677">
    <property type="term" value="F:DNA binding"/>
    <property type="evidence" value="ECO:0007669"/>
    <property type="project" value="InterPro"/>
</dbReference>
<dbReference type="InterPro" id="IPR007066">
    <property type="entry name" value="RNA_pol_Rpb1_3"/>
</dbReference>
<dbReference type="FunFam" id="1.10.132.30:FF:000001">
    <property type="entry name" value="DNA-directed RNA polymerase subunit"/>
    <property type="match status" value="1"/>
</dbReference>
<evidence type="ECO:0000259" key="9">
    <source>
        <dbReference type="Pfam" id="PF04998"/>
    </source>
</evidence>
<evidence type="ECO:0000256" key="5">
    <source>
        <dbReference type="ARBA" id="ARBA00023163"/>
    </source>
</evidence>
<keyword evidence="4" id="KW-0548">Nucleotidyltransferase</keyword>
<dbReference type="Pfam" id="PF04990">
    <property type="entry name" value="RNA_pol_Rpb1_7"/>
    <property type="match status" value="1"/>
</dbReference>
<feature type="domain" description="RNA polymerase Rpb1" evidence="6">
    <location>
        <begin position="23"/>
        <end position="191"/>
    </location>
</feature>
<feature type="non-terminal residue" evidence="11">
    <location>
        <position position="1"/>
    </location>
</feature>
<dbReference type="InterPro" id="IPR007081">
    <property type="entry name" value="RNA_pol_Rpb1_5"/>
</dbReference>
<dbReference type="Pfam" id="PF04992">
    <property type="entry name" value="RNA_pol_Rpb1_6"/>
    <property type="match status" value="1"/>
</dbReference>
<keyword evidence="3" id="KW-0808">Transferase</keyword>
<dbReference type="CDD" id="cd02584">
    <property type="entry name" value="RNAP_II_Rpb1_C"/>
    <property type="match status" value="1"/>
</dbReference>
<sequence>NMHVPQNVETRAETSELMMVPTQIISPQSNRPVIGLVQDALLGSSIFTSRDTFLEKDLVMNLLMWIPNWNGEIPTPAILKPKKLWTGKQLFSILLPSEINLHGYSNSRPKPKSEEEVGEISFLSETDTEVYIDEGHIHCGILDKTTLGRSEGGIVHILASEYGSEKAKEFLNGAQQLVNNWFLTRGYTIGLEVDTIADSKIMKGIEQTIFSAEKQVKNSISRLYAGDLEVKPGMTLMESFESEVNTHLNKARDDAGSDAMKSLLPGNNIKTMVNAGSKGSNINIAQIVACVGQQNVEGKRIPFGFKNRTLPHFCKDDYGVKSRGFVENSYLSGLTAQEFYFHAMGGREGLIDTAVKTSETGYIQRRLVKAMEDVMVHYDGSVRNSLGDIIQFIYGEDGMDGIKVNSQKLLSFGMDNRELSLNYEYDFRDYNYGFIYTITLQDLTLTELKRDPFVQDKLKEEFQQIIEDRDVLRNQIFSGTKEDKWPLPVNLTRLVTNAMKTFGISQETISDLNPVHVIDEISDLCDRLTVLPGNDHLTETFRVNATRLYCIHLRSFLASKKVIKDYRLNQETFDFIVSEIERKFSQALVNPGEMVGAIAAQSIGEPATQMTLNTFHYAGVSSKNVTLGVPRLKELINVAKNPRTPGMKVYLKDSTHDITHAKQVLCLLEYATLGRVTDNTQIWYDPDPRKTIIPQDQEILDLFYEFDIDDINVDELTKFMLRFKLSSNEIIFRGLQMDNIADTITEHFQNTINVIPSQQNSDELILRIRIKESDSLFDEYTADNFLKELEVVLLDNMKLAGIKGISKVYIVEETTVEINEQTGKIKEKPKGEYVLETDGTQLLATLSTPEIDHRRTISNDINEIIQVLGIEAVRQSLLSELRAVISFDGSYVNYRHLAILSDVMTYRGDLMSITRHGINRTGTGPLMKCSFEETVD</sequence>
<evidence type="ECO:0000259" key="7">
    <source>
        <dbReference type="Pfam" id="PF04990"/>
    </source>
</evidence>
<dbReference type="Pfam" id="PF04983">
    <property type="entry name" value="RNA_pol_Rpb1_3"/>
    <property type="match status" value="1"/>
</dbReference>
<dbReference type="Gene3D" id="6.10.250.2940">
    <property type="match status" value="1"/>
</dbReference>
<dbReference type="Gene3D" id="3.30.1360.140">
    <property type="match status" value="1"/>
</dbReference>
<dbReference type="Gene3D" id="6.20.50.80">
    <property type="match status" value="1"/>
</dbReference>
<gene>
    <name evidence="11" type="primary">Rpb1</name>
</gene>
<dbReference type="InterPro" id="IPR038120">
    <property type="entry name" value="Rpb1_funnel_sf"/>
</dbReference>
<dbReference type="Gene3D" id="1.10.274.100">
    <property type="entry name" value="RNA polymerase Rpb1, domain 3"/>
    <property type="match status" value="1"/>
</dbReference>
<dbReference type="InterPro" id="IPR045867">
    <property type="entry name" value="DNA-dir_RpoC_beta_prime"/>
</dbReference>
<dbReference type="Gene3D" id="1.10.132.30">
    <property type="match status" value="1"/>
</dbReference>
<feature type="domain" description="RNA polymerase Rpb1" evidence="9">
    <location>
        <begin position="333"/>
        <end position="923"/>
    </location>
</feature>
<protein>
    <recommendedName>
        <fullName evidence="1">DNA-directed RNA polymerase</fullName>
        <ecNumber evidence="1">2.7.7.6</ecNumber>
    </recommendedName>
</protein>
<dbReference type="AlphaFoldDB" id="V9I1M6"/>
<dbReference type="SUPFAM" id="SSF64484">
    <property type="entry name" value="beta and beta-prime subunits of DNA dependent RNA-polymerase"/>
    <property type="match status" value="1"/>
</dbReference>
<organism evidence="11">
    <name type="scientific">Rhizamoeba sp. ATCC 50933</name>
    <dbReference type="NCBI Taxonomy" id="497999"/>
    <lineage>
        <taxon>Eukaryota</taxon>
        <taxon>Amoebozoa</taxon>
        <taxon>Tubulinea</taxon>
        <taxon>Elardia</taxon>
        <taxon>Leptomyxida</taxon>
        <taxon>Flabellulidae</taxon>
        <taxon>Rhizamoeba</taxon>
    </lineage>
</organism>
<dbReference type="FunFam" id="1.10.274.100:FF:000001">
    <property type="entry name" value="DNA-directed RNA polymerase subunit"/>
    <property type="match status" value="1"/>
</dbReference>
<evidence type="ECO:0000259" key="8">
    <source>
        <dbReference type="Pfam" id="PF04992"/>
    </source>
</evidence>
<keyword evidence="5" id="KW-0804">Transcription</keyword>
<dbReference type="InterPro" id="IPR007075">
    <property type="entry name" value="RNA_pol_Rpb1_6"/>
</dbReference>
<dbReference type="EC" id="2.7.7.6" evidence="1"/>
<evidence type="ECO:0000256" key="2">
    <source>
        <dbReference type="ARBA" id="ARBA00022478"/>
    </source>
</evidence>
<dbReference type="GO" id="GO:0006351">
    <property type="term" value="P:DNA-templated transcription"/>
    <property type="evidence" value="ECO:0007669"/>
    <property type="project" value="InterPro"/>
</dbReference>
<feature type="domain" description="RNA polymerase Rpb1" evidence="7">
    <location>
        <begin position="672"/>
        <end position="799"/>
    </location>
</feature>
<dbReference type="EMBL" id="HQ834955">
    <property type="protein sequence ID" value="AEH95280.1"/>
    <property type="molecule type" value="Genomic_DNA"/>
</dbReference>
<evidence type="ECO:0000259" key="10">
    <source>
        <dbReference type="Pfam" id="PF05000"/>
    </source>
</evidence>
<feature type="non-terminal residue" evidence="11">
    <location>
        <position position="936"/>
    </location>
</feature>
<accession>V9I1M6</accession>
<evidence type="ECO:0000313" key="11">
    <source>
        <dbReference type="EMBL" id="AEH95280.1"/>
    </source>
</evidence>
<reference evidence="11" key="1">
    <citation type="submission" date="2010-12" db="EMBL/GenBank/DDBJ databases">
        <title>Evolutionary relationships of diverse free-living protists among eukaryotes inferred using Rpb1, the largest subunit of RNA polymerase II.</title>
        <authorList>
            <person name="Malik S.-B."/>
            <person name="Brochu C.D."/>
            <person name="Yuan J."/>
            <person name="Whetstone A."/>
            <person name="McKiernan K.R."/>
            <person name="Morse G.J."/>
            <person name="Sebastian N."/>
            <person name="Logsdon J.M.Jr."/>
        </authorList>
    </citation>
    <scope>NUCLEOTIDE SEQUENCE</scope>
    <source>
        <strain evidence="11">ATCC 50933</strain>
    </source>
</reference>
<dbReference type="InterPro" id="IPR038593">
    <property type="entry name" value="RNA_pol_Rpb1_7_sf"/>
</dbReference>
<evidence type="ECO:0000256" key="3">
    <source>
        <dbReference type="ARBA" id="ARBA00022679"/>
    </source>
</evidence>
<dbReference type="Pfam" id="PF04998">
    <property type="entry name" value="RNA_pol_Rpb1_5"/>
    <property type="match status" value="1"/>
</dbReference>
<dbReference type="Pfam" id="PF05000">
    <property type="entry name" value="RNA_pol_Rpb1_4"/>
    <property type="match status" value="1"/>
</dbReference>
<dbReference type="InterPro" id="IPR007073">
    <property type="entry name" value="RNA_pol_Rpb1_7"/>
</dbReference>
<evidence type="ECO:0000256" key="1">
    <source>
        <dbReference type="ARBA" id="ARBA00012418"/>
    </source>
</evidence>
<dbReference type="PANTHER" id="PTHR19376:SF37">
    <property type="entry name" value="DNA-DIRECTED RNA POLYMERASE II SUBUNIT RPB1"/>
    <property type="match status" value="1"/>
</dbReference>
<dbReference type="GO" id="GO:0003899">
    <property type="term" value="F:DNA-directed RNA polymerase activity"/>
    <property type="evidence" value="ECO:0007669"/>
    <property type="project" value="UniProtKB-EC"/>
</dbReference>
<feature type="domain" description="RNA polymerase Rpb1" evidence="10">
    <location>
        <begin position="226"/>
        <end position="326"/>
    </location>
</feature>
<feature type="domain" description="RNA polymerase Rpb1" evidence="8">
    <location>
        <begin position="399"/>
        <end position="587"/>
    </location>
</feature>
<keyword evidence="2" id="KW-0240">DNA-directed RNA polymerase</keyword>
<dbReference type="InterPro" id="IPR042102">
    <property type="entry name" value="RNA_pol_Rpb1_3_sf"/>
</dbReference>
<name>V9I1M6_9EUKA</name>
<dbReference type="GO" id="GO:0005665">
    <property type="term" value="C:RNA polymerase II, core complex"/>
    <property type="evidence" value="ECO:0007669"/>
    <property type="project" value="TreeGrafter"/>
</dbReference>
<dbReference type="PANTHER" id="PTHR19376">
    <property type="entry name" value="DNA-DIRECTED RNA POLYMERASE"/>
    <property type="match status" value="1"/>
</dbReference>
<proteinExistence type="predicted"/>
<evidence type="ECO:0000256" key="4">
    <source>
        <dbReference type="ARBA" id="ARBA00022695"/>
    </source>
</evidence>
<evidence type="ECO:0000259" key="6">
    <source>
        <dbReference type="Pfam" id="PF04983"/>
    </source>
</evidence>
<dbReference type="InterPro" id="IPR007083">
    <property type="entry name" value="RNA_pol_Rpb1_4"/>
</dbReference>